<dbReference type="EMBL" id="OC317177">
    <property type="protein sequence ID" value="CAD7395267.1"/>
    <property type="molecule type" value="Genomic_DNA"/>
</dbReference>
<accession>A0A7R9CGD8</accession>
<organism evidence="1">
    <name type="scientific">Timema cristinae</name>
    <name type="common">Walking stick</name>
    <dbReference type="NCBI Taxonomy" id="61476"/>
    <lineage>
        <taxon>Eukaryota</taxon>
        <taxon>Metazoa</taxon>
        <taxon>Ecdysozoa</taxon>
        <taxon>Arthropoda</taxon>
        <taxon>Hexapoda</taxon>
        <taxon>Insecta</taxon>
        <taxon>Pterygota</taxon>
        <taxon>Neoptera</taxon>
        <taxon>Polyneoptera</taxon>
        <taxon>Phasmatodea</taxon>
        <taxon>Timematodea</taxon>
        <taxon>Timematoidea</taxon>
        <taxon>Timematidae</taxon>
        <taxon>Timema</taxon>
    </lineage>
</organism>
<dbReference type="AlphaFoldDB" id="A0A7R9CGD8"/>
<proteinExistence type="predicted"/>
<gene>
    <name evidence="1" type="ORF">TCEB3V08_LOCUS3052</name>
</gene>
<name>A0A7R9CGD8_TIMCR</name>
<evidence type="ECO:0000313" key="1">
    <source>
        <dbReference type="EMBL" id="CAD7395267.1"/>
    </source>
</evidence>
<sequence length="69" mass="7921">MSAFLFFHERQQMQILQDAGKCKSTSDVLPLIQVRDVMQYMPQLKYMLGRVANNSSHDTSGTAKRQRTS</sequence>
<reference evidence="1" key="1">
    <citation type="submission" date="2020-11" db="EMBL/GenBank/DDBJ databases">
        <authorList>
            <person name="Tran Van P."/>
        </authorList>
    </citation>
    <scope>NUCLEOTIDE SEQUENCE</scope>
</reference>
<protein>
    <submittedName>
        <fullName evidence="1">Uncharacterized protein</fullName>
    </submittedName>
</protein>